<dbReference type="RefSeq" id="WP_131917834.1">
    <property type="nucleotide sequence ID" value="NZ_JAOQNU010000002.1"/>
</dbReference>
<evidence type="ECO:0000313" key="2">
    <source>
        <dbReference type="EMBL" id="TCP68621.1"/>
    </source>
</evidence>
<protein>
    <recommendedName>
        <fullName evidence="4">PhoP regulatory network protein YrbL</fullName>
    </recommendedName>
</protein>
<evidence type="ECO:0000256" key="1">
    <source>
        <dbReference type="SAM" id="MobiDB-lite"/>
    </source>
</evidence>
<accession>A0A4R2S885</accession>
<dbReference type="InterPro" id="IPR011009">
    <property type="entry name" value="Kinase-like_dom_sf"/>
</dbReference>
<dbReference type="EMBL" id="SLXT01000002">
    <property type="protein sequence ID" value="TCP68621.1"/>
    <property type="molecule type" value="Genomic_DNA"/>
</dbReference>
<name>A0A4R2S885_9FIRM</name>
<reference evidence="2 3" key="1">
    <citation type="submission" date="2019-03" db="EMBL/GenBank/DDBJ databases">
        <title>Genomic Encyclopedia of Type Strains, Phase IV (KMG-IV): sequencing the most valuable type-strain genomes for metagenomic binning, comparative biology and taxonomic classification.</title>
        <authorList>
            <person name="Goeker M."/>
        </authorList>
    </citation>
    <scope>NUCLEOTIDE SEQUENCE [LARGE SCALE GENOMIC DNA]</scope>
    <source>
        <strain evidence="2 3">DSM 11170</strain>
    </source>
</reference>
<evidence type="ECO:0000313" key="3">
    <source>
        <dbReference type="Proteomes" id="UP000294813"/>
    </source>
</evidence>
<comment type="caution">
    <text evidence="2">The sequence shown here is derived from an EMBL/GenBank/DDBJ whole genome shotgun (WGS) entry which is preliminary data.</text>
</comment>
<evidence type="ECO:0008006" key="4">
    <source>
        <dbReference type="Google" id="ProtNLM"/>
    </source>
</evidence>
<dbReference type="OrthoDB" id="2080646at2"/>
<dbReference type="SUPFAM" id="SSF56112">
    <property type="entry name" value="Protein kinase-like (PK-like)"/>
    <property type="match status" value="1"/>
</dbReference>
<gene>
    <name evidence="2" type="ORF">EDD73_10216</name>
</gene>
<dbReference type="AlphaFoldDB" id="A0A4R2S885"/>
<proteinExistence type="predicted"/>
<dbReference type="Proteomes" id="UP000294813">
    <property type="component" value="Unassembled WGS sequence"/>
</dbReference>
<keyword evidence="3" id="KW-1185">Reference proteome</keyword>
<organism evidence="2 3">
    <name type="scientific">Heliophilum fasciatum</name>
    <dbReference type="NCBI Taxonomy" id="35700"/>
    <lineage>
        <taxon>Bacteria</taxon>
        <taxon>Bacillati</taxon>
        <taxon>Bacillota</taxon>
        <taxon>Clostridia</taxon>
        <taxon>Eubacteriales</taxon>
        <taxon>Heliobacteriaceae</taxon>
        <taxon>Heliophilum</taxon>
    </lineage>
</organism>
<feature type="region of interest" description="Disordered" evidence="1">
    <location>
        <begin position="206"/>
        <end position="227"/>
    </location>
</feature>
<sequence>MLTLCDRFCADFCAKHSLHRHYKPSVDPPWREMGFHYVGQGQYMIVFRYKHIALKIPRKPSHDIASERNRLRALHPWASFEKYIAHGDRWLATGFVTGERLDHLIDKGNFHTTYSAILQLESDLRQSMSVTPYLPRDLQLFNLMQTPEGRLILIDTGEFIDTRQSPKRLYQAQYLSSLQRVHSLIYWLSEYATPRADPPWHHENHLPLSGRSRSLSEPRAASLFHHS</sequence>